<dbReference type="Gene3D" id="3.30.930.10">
    <property type="entry name" value="Bira Bifunctional Protein, Domain 2"/>
    <property type="match status" value="1"/>
</dbReference>
<gene>
    <name evidence="11 13" type="primary">alaS</name>
    <name evidence="13" type="ORF">HJ588_18600</name>
</gene>
<keyword evidence="11" id="KW-0862">Zinc</keyword>
<dbReference type="Pfam" id="PF01411">
    <property type="entry name" value="tRNA-synt_2c"/>
    <property type="match status" value="1"/>
</dbReference>
<keyword evidence="11" id="KW-0479">Metal-binding</keyword>
<comment type="caution">
    <text evidence="13">The sequence shown here is derived from an EMBL/GenBank/DDBJ whole genome shotgun (WGS) entry which is preliminary data.</text>
</comment>
<keyword evidence="6 11" id="KW-0694">RNA-binding</keyword>
<comment type="catalytic activity">
    <reaction evidence="10 11">
        <text>tRNA(Ala) + L-alanine + ATP = L-alanyl-tRNA(Ala) + AMP + diphosphate</text>
        <dbReference type="Rhea" id="RHEA:12540"/>
        <dbReference type="Rhea" id="RHEA-COMP:9657"/>
        <dbReference type="Rhea" id="RHEA-COMP:9923"/>
        <dbReference type="ChEBI" id="CHEBI:30616"/>
        <dbReference type="ChEBI" id="CHEBI:33019"/>
        <dbReference type="ChEBI" id="CHEBI:57972"/>
        <dbReference type="ChEBI" id="CHEBI:78442"/>
        <dbReference type="ChEBI" id="CHEBI:78497"/>
        <dbReference type="ChEBI" id="CHEBI:456215"/>
        <dbReference type="EC" id="6.1.1.7"/>
    </reaction>
</comment>
<dbReference type="Proteomes" id="UP000557772">
    <property type="component" value="Unassembled WGS sequence"/>
</dbReference>
<comment type="function">
    <text evidence="9 11">Catalyzes the attachment of alanine to tRNA(Ala) in a two-step reaction: alanine is first activated by ATP to form Ala-AMP and then transferred to the acceptor end of tRNA(Ala). Also edits incorrectly charged Ser-tRNA(Ala) and Gly-tRNA(Ala) via its editing domain.</text>
</comment>
<feature type="binding site" evidence="11">
    <location>
        <position position="693"/>
    </location>
    <ligand>
        <name>Zn(2+)</name>
        <dbReference type="ChEBI" id="CHEBI:29105"/>
    </ligand>
</feature>
<dbReference type="GO" id="GO:0006419">
    <property type="term" value="P:alanyl-tRNA aminoacylation"/>
    <property type="evidence" value="ECO:0007669"/>
    <property type="project" value="UniProtKB-UniRule"/>
</dbReference>
<dbReference type="InterPro" id="IPR050058">
    <property type="entry name" value="Ala-tRNA_ligase"/>
</dbReference>
<comment type="cofactor">
    <cofactor evidence="11">
        <name>Zn(2+)</name>
        <dbReference type="ChEBI" id="CHEBI:29105"/>
    </cofactor>
    <text evidence="11">Binds 1 zinc ion per subunit.</text>
</comment>
<feature type="binding site" evidence="11">
    <location>
        <position position="689"/>
    </location>
    <ligand>
        <name>Zn(2+)</name>
        <dbReference type="ChEBI" id="CHEBI:29105"/>
    </ligand>
</feature>
<dbReference type="NCBIfam" id="TIGR00344">
    <property type="entry name" value="alaS"/>
    <property type="match status" value="1"/>
</dbReference>
<dbReference type="GO" id="GO:0005829">
    <property type="term" value="C:cytosol"/>
    <property type="evidence" value="ECO:0007669"/>
    <property type="project" value="TreeGrafter"/>
</dbReference>
<evidence type="ECO:0000313" key="13">
    <source>
        <dbReference type="EMBL" id="NNG41273.1"/>
    </source>
</evidence>
<protein>
    <recommendedName>
        <fullName evidence="11">Alanine--tRNA ligase</fullName>
        <ecNumber evidence="11">6.1.1.7</ecNumber>
    </recommendedName>
    <alternativeName>
        <fullName evidence="11">Alanyl-tRNA synthetase</fullName>
        <shortName evidence="11">AlaRS</shortName>
    </alternativeName>
</protein>
<evidence type="ECO:0000256" key="5">
    <source>
        <dbReference type="ARBA" id="ARBA00022840"/>
    </source>
</evidence>
<dbReference type="InterPro" id="IPR045864">
    <property type="entry name" value="aa-tRNA-synth_II/BPL/LPL"/>
</dbReference>
<dbReference type="SUPFAM" id="SSF50447">
    <property type="entry name" value="Translation proteins"/>
    <property type="match status" value="1"/>
</dbReference>
<keyword evidence="14" id="KW-1185">Reference proteome</keyword>
<dbReference type="GO" id="GO:0005524">
    <property type="term" value="F:ATP binding"/>
    <property type="evidence" value="ECO:0007669"/>
    <property type="project" value="UniProtKB-UniRule"/>
</dbReference>
<dbReference type="InterPro" id="IPR003156">
    <property type="entry name" value="DHHA1_dom"/>
</dbReference>
<dbReference type="InterPro" id="IPR018163">
    <property type="entry name" value="Thr/Ala-tRNA-synth_IIc_edit"/>
</dbReference>
<dbReference type="PANTHER" id="PTHR11777">
    <property type="entry name" value="ALANYL-TRNA SYNTHETASE"/>
    <property type="match status" value="1"/>
</dbReference>
<keyword evidence="11" id="KW-0963">Cytoplasm</keyword>
<dbReference type="Pfam" id="PF02272">
    <property type="entry name" value="DHHA1"/>
    <property type="match status" value="1"/>
</dbReference>
<evidence type="ECO:0000256" key="8">
    <source>
        <dbReference type="ARBA" id="ARBA00023146"/>
    </source>
</evidence>
<dbReference type="InterPro" id="IPR012947">
    <property type="entry name" value="tRNA_SAD"/>
</dbReference>
<keyword evidence="5 11" id="KW-0067">ATP-binding</keyword>
<evidence type="ECO:0000256" key="11">
    <source>
        <dbReference type="HAMAP-Rule" id="MF_00036"/>
    </source>
</evidence>
<dbReference type="PROSITE" id="PS50860">
    <property type="entry name" value="AA_TRNA_LIGASE_II_ALA"/>
    <property type="match status" value="1"/>
</dbReference>
<feature type="domain" description="Alanyl-transfer RNA synthetases family profile" evidence="12">
    <location>
        <begin position="1"/>
        <end position="732"/>
    </location>
</feature>
<dbReference type="Gene3D" id="3.30.54.20">
    <property type="match status" value="1"/>
</dbReference>
<sequence length="900" mass="96921">METAEIRRRWLEYFEKNGHVVVPSAPLIYDDPNLLFVNAGMVPMKPYMLGQQTPPWQRATSVQKCVRTGDIEEVGKTSRHGTFFQMNGNFSFGDYFKKGAIDLAWGLLTTPQSEGGYGIDGDILWPTVFKDDDEAFALWRDHIGIPESRITRRDENDNYWHMGVPGPGGPSSEIFIDRGPDYGAEGGPSVDEDRYMEIWNLVFMQDELSAVRSKPDFDISGPLPTRNIDTGMGLERIASVLQGVDNLYEIDEVYPVLAKAAEMTGTKYGEHSGHAATSSHPNDVHLRVVADHVRSSLMLIGDGVTPGNEGRGYVLRRMLRRAVRAMRLLGYGDKALPELLPVSLERMQASYPELAADFPRISQIAYAEEDAFRRTLDQGTTILDTAVTKAKQSAASLGGTSAPTLPGSQAFALHDTYGFPIDLTLEMAAEQGVQVDQDGFRRLMTEQRQRAKADAKAKKSGHADTEVWKELRALGATDWQAYQALSTEAKVTGLVSDGARVEGLGEGSTGQVVLDRTTFYAESGGQIADEGIITTPTGQLRVRDVQRPVKGLVVHTVDVLSGEITVGDGVQAQVDPDWRVAACQAHSGTHVVHAALRQVLGPSALQSGSYNKPGYLRLDFAWNEGLSKATRSEIEEVANLAVRQDLAVSSQYMTLPEAREWGALALFGETYDEQVRVIEIGGPWSRELCGGTHVAHSSQIGALTLTGESSVGSGVRRLEAFVGMDALRYLAKERALVAELSGLVKVQPDELPDRINELLARVKDAEREIGRLKQQQLTAQAGELLGKATDVAGVRLLAHDAGDLGADEVRSLVTDLRSRLGDGAPSVVAVTGAAKGRPVIVIATNGPARDRGVRAGDLVKVAAGVLGGGGGGKPDLAQGGGTDPSAVGAALDAVERTLAD</sequence>
<dbReference type="FunFam" id="3.30.980.10:FF:000004">
    <property type="entry name" value="Alanine--tRNA ligase, cytoplasmic"/>
    <property type="match status" value="1"/>
</dbReference>
<evidence type="ECO:0000256" key="2">
    <source>
        <dbReference type="ARBA" id="ARBA00022555"/>
    </source>
</evidence>
<evidence type="ECO:0000256" key="6">
    <source>
        <dbReference type="ARBA" id="ARBA00022884"/>
    </source>
</evidence>
<dbReference type="InterPro" id="IPR018162">
    <property type="entry name" value="Ala-tRNA-ligase_IIc_anticod-bd"/>
</dbReference>
<dbReference type="SUPFAM" id="SSF55186">
    <property type="entry name" value="ThrRS/AlaRS common domain"/>
    <property type="match status" value="1"/>
</dbReference>
<dbReference type="RefSeq" id="WP_171158426.1">
    <property type="nucleotide sequence ID" value="NZ_JABENB010000003.1"/>
</dbReference>
<organism evidence="13 14">
    <name type="scientific">Flexivirga aerilata</name>
    <dbReference type="NCBI Taxonomy" id="1656889"/>
    <lineage>
        <taxon>Bacteria</taxon>
        <taxon>Bacillati</taxon>
        <taxon>Actinomycetota</taxon>
        <taxon>Actinomycetes</taxon>
        <taxon>Micrococcales</taxon>
        <taxon>Dermacoccaceae</taxon>
        <taxon>Flexivirga</taxon>
    </lineage>
</organism>
<dbReference type="EC" id="6.1.1.7" evidence="11"/>
<evidence type="ECO:0000256" key="7">
    <source>
        <dbReference type="ARBA" id="ARBA00022917"/>
    </source>
</evidence>
<name>A0A849AM90_9MICO</name>
<evidence type="ECO:0000313" key="14">
    <source>
        <dbReference type="Proteomes" id="UP000557772"/>
    </source>
</evidence>
<dbReference type="Gene3D" id="6.10.250.550">
    <property type="match status" value="1"/>
</dbReference>
<keyword evidence="8 11" id="KW-0030">Aminoacyl-tRNA synthetase</keyword>
<dbReference type="Gene3D" id="3.30.980.10">
    <property type="entry name" value="Threonyl-trna Synthetase, Chain A, domain 2"/>
    <property type="match status" value="1"/>
</dbReference>
<accession>A0A849AM90</accession>
<dbReference type="PRINTS" id="PR00980">
    <property type="entry name" value="TRNASYNTHALA"/>
</dbReference>
<evidence type="ECO:0000259" key="12">
    <source>
        <dbReference type="PROSITE" id="PS50860"/>
    </source>
</evidence>
<keyword evidence="4 11" id="KW-0547">Nucleotide-binding</keyword>
<dbReference type="SMART" id="SM00863">
    <property type="entry name" value="tRNA_SAD"/>
    <property type="match status" value="1"/>
</dbReference>
<reference evidence="13 14" key="1">
    <citation type="submission" date="2020-05" db="EMBL/GenBank/DDBJ databases">
        <title>Flexivirga sp. ID2601S isolated from air conditioner.</title>
        <authorList>
            <person name="Kim D.H."/>
        </authorList>
    </citation>
    <scope>NUCLEOTIDE SEQUENCE [LARGE SCALE GENOMIC DNA]</scope>
    <source>
        <strain evidence="13 14">ID2601S</strain>
    </source>
</reference>
<evidence type="ECO:0000256" key="9">
    <source>
        <dbReference type="ARBA" id="ARBA00024779"/>
    </source>
</evidence>
<keyword evidence="7 11" id="KW-0648">Protein biosynthesis</keyword>
<dbReference type="Pfam" id="PF07973">
    <property type="entry name" value="tRNA_SAD"/>
    <property type="match status" value="1"/>
</dbReference>
<dbReference type="HAMAP" id="MF_00036_B">
    <property type="entry name" value="Ala_tRNA_synth_B"/>
    <property type="match status" value="1"/>
</dbReference>
<proteinExistence type="inferred from homology"/>
<dbReference type="FunFam" id="3.10.310.40:FF:000001">
    <property type="entry name" value="Alanine--tRNA ligase"/>
    <property type="match status" value="1"/>
</dbReference>
<dbReference type="EMBL" id="JABENB010000003">
    <property type="protein sequence ID" value="NNG41273.1"/>
    <property type="molecule type" value="Genomic_DNA"/>
</dbReference>
<comment type="subcellular location">
    <subcellularLocation>
        <location evidence="11">Cytoplasm</location>
    </subcellularLocation>
</comment>
<dbReference type="InterPro" id="IPR018164">
    <property type="entry name" value="Ala-tRNA-synth_IIc_N"/>
</dbReference>
<keyword evidence="2 11" id="KW-0820">tRNA-binding</keyword>
<dbReference type="PANTHER" id="PTHR11777:SF9">
    <property type="entry name" value="ALANINE--TRNA LIGASE, CYTOPLASMIC"/>
    <property type="match status" value="1"/>
</dbReference>
<comment type="domain">
    <text evidence="11">Consists of three domains; the N-terminal catalytic domain, the editing domain and the C-terminal C-Ala domain. The editing domain removes incorrectly charged amino acids, while the C-Ala domain, along with tRNA(Ala), serves as a bridge to cooperatively bring together the editing and aminoacylation centers thus stimulating deacylation of misacylated tRNAs.</text>
</comment>
<dbReference type="GO" id="GO:0004813">
    <property type="term" value="F:alanine-tRNA ligase activity"/>
    <property type="evidence" value="ECO:0007669"/>
    <property type="project" value="UniProtKB-UniRule"/>
</dbReference>
<feature type="binding site" evidence="11">
    <location>
        <position position="590"/>
    </location>
    <ligand>
        <name>Zn(2+)</name>
        <dbReference type="ChEBI" id="CHEBI:29105"/>
    </ligand>
</feature>
<evidence type="ECO:0000256" key="10">
    <source>
        <dbReference type="ARBA" id="ARBA00048300"/>
    </source>
</evidence>
<dbReference type="InterPro" id="IPR009000">
    <property type="entry name" value="Transl_B-barrel_sf"/>
</dbReference>
<dbReference type="InterPro" id="IPR018165">
    <property type="entry name" value="Ala-tRNA-synth_IIc_core"/>
</dbReference>
<dbReference type="CDD" id="cd00673">
    <property type="entry name" value="AlaRS_core"/>
    <property type="match status" value="1"/>
</dbReference>
<dbReference type="Gene3D" id="2.40.30.130">
    <property type="match status" value="1"/>
</dbReference>
<evidence type="ECO:0000256" key="4">
    <source>
        <dbReference type="ARBA" id="ARBA00022741"/>
    </source>
</evidence>
<comment type="similarity">
    <text evidence="1 11">Belongs to the class-II aminoacyl-tRNA synthetase family.</text>
</comment>
<dbReference type="AlphaFoldDB" id="A0A849AM90"/>
<evidence type="ECO:0000256" key="3">
    <source>
        <dbReference type="ARBA" id="ARBA00022598"/>
    </source>
</evidence>
<evidence type="ECO:0000256" key="1">
    <source>
        <dbReference type="ARBA" id="ARBA00008226"/>
    </source>
</evidence>
<keyword evidence="3 11" id="KW-0436">Ligase</keyword>
<dbReference type="Gene3D" id="3.10.310.40">
    <property type="match status" value="1"/>
</dbReference>
<dbReference type="InterPro" id="IPR023033">
    <property type="entry name" value="Ala_tRNA_ligase_euk/bac"/>
</dbReference>
<dbReference type="SUPFAM" id="SSF101353">
    <property type="entry name" value="Putative anticodon-binding domain of alanyl-tRNA synthetase (AlaRS)"/>
    <property type="match status" value="1"/>
</dbReference>
<feature type="binding site" evidence="11">
    <location>
        <position position="586"/>
    </location>
    <ligand>
        <name>Zn(2+)</name>
        <dbReference type="ChEBI" id="CHEBI:29105"/>
    </ligand>
</feature>
<dbReference type="InterPro" id="IPR002318">
    <property type="entry name" value="Ala-tRNA-lgiase_IIc"/>
</dbReference>
<dbReference type="GO" id="GO:0002161">
    <property type="term" value="F:aminoacyl-tRNA deacylase activity"/>
    <property type="evidence" value="ECO:0007669"/>
    <property type="project" value="TreeGrafter"/>
</dbReference>
<dbReference type="GO" id="GO:0008270">
    <property type="term" value="F:zinc ion binding"/>
    <property type="evidence" value="ECO:0007669"/>
    <property type="project" value="UniProtKB-UniRule"/>
</dbReference>
<dbReference type="SUPFAM" id="SSF55681">
    <property type="entry name" value="Class II aaRS and biotin synthetases"/>
    <property type="match status" value="1"/>
</dbReference>
<dbReference type="GO" id="GO:0000049">
    <property type="term" value="F:tRNA binding"/>
    <property type="evidence" value="ECO:0007669"/>
    <property type="project" value="UniProtKB-KW"/>
</dbReference>